<protein>
    <submittedName>
        <fullName evidence="1">Uncharacterized protein</fullName>
    </submittedName>
</protein>
<proteinExistence type="predicted"/>
<name>A0A510KDZ2_9FUSO</name>
<organism evidence="1 2">
    <name type="scientific">Leptotrichia wadei</name>
    <dbReference type="NCBI Taxonomy" id="157687"/>
    <lineage>
        <taxon>Bacteria</taxon>
        <taxon>Fusobacteriati</taxon>
        <taxon>Fusobacteriota</taxon>
        <taxon>Fusobacteriia</taxon>
        <taxon>Fusobacteriales</taxon>
        <taxon>Leptotrichiaceae</taxon>
        <taxon>Leptotrichia</taxon>
    </lineage>
</organism>
<sequence length="52" mass="6515">MLSREHRLYKAFKQMRDKEKEYQRKRDEMGWRGLDGPFTKEEIELHKEFLSL</sequence>
<dbReference type="Proteomes" id="UP000321397">
    <property type="component" value="Chromosome"/>
</dbReference>
<dbReference type="RefSeq" id="WP_172618875.1">
    <property type="nucleotide sequence ID" value="NZ_AP019834.1"/>
</dbReference>
<reference evidence="1 2" key="1">
    <citation type="submission" date="2019-07" db="EMBL/GenBank/DDBJ databases">
        <title>Complete Genome Sequence of Leptotrichia wadei Strain JMUB3933.</title>
        <authorList>
            <person name="Watanabe S."/>
            <person name="Cui L."/>
        </authorList>
    </citation>
    <scope>NUCLEOTIDE SEQUENCE [LARGE SCALE GENOMIC DNA]</scope>
    <source>
        <strain evidence="1 2">JMUB3933</strain>
    </source>
</reference>
<dbReference type="AlphaFoldDB" id="A0A510KDZ2"/>
<gene>
    <name evidence="1" type="ORF">JMUB3933_1911</name>
</gene>
<dbReference type="EMBL" id="AP019834">
    <property type="protein sequence ID" value="BBM48395.1"/>
    <property type="molecule type" value="Genomic_DNA"/>
</dbReference>
<accession>A0A510KDZ2</accession>
<evidence type="ECO:0000313" key="1">
    <source>
        <dbReference type="EMBL" id="BBM48395.1"/>
    </source>
</evidence>
<evidence type="ECO:0000313" key="2">
    <source>
        <dbReference type="Proteomes" id="UP000321397"/>
    </source>
</evidence>